<gene>
    <name evidence="8" type="ORF">E7746_11120</name>
</gene>
<keyword evidence="4" id="KW-0472">Membrane</keyword>
<dbReference type="Pfam" id="PF14322">
    <property type="entry name" value="SusD-like_3"/>
    <property type="match status" value="1"/>
</dbReference>
<comment type="similarity">
    <text evidence="2">Belongs to the SusD family.</text>
</comment>
<dbReference type="InterPro" id="IPR012944">
    <property type="entry name" value="SusD_RagB_dom"/>
</dbReference>
<dbReference type="SUPFAM" id="SSF48452">
    <property type="entry name" value="TPR-like"/>
    <property type="match status" value="1"/>
</dbReference>
<dbReference type="EMBL" id="CP039393">
    <property type="protein sequence ID" value="QCD36392.1"/>
    <property type="molecule type" value="Genomic_DNA"/>
</dbReference>
<protein>
    <submittedName>
        <fullName evidence="8">RagB/SusD family nutrient uptake outer membrane protein</fullName>
    </submittedName>
</protein>
<evidence type="ECO:0000256" key="5">
    <source>
        <dbReference type="ARBA" id="ARBA00023237"/>
    </source>
</evidence>
<dbReference type="Proteomes" id="UP000297031">
    <property type="component" value="Chromosome"/>
</dbReference>
<evidence type="ECO:0000313" key="9">
    <source>
        <dbReference type="Proteomes" id="UP000297031"/>
    </source>
</evidence>
<reference evidence="8 9" key="1">
    <citation type="submission" date="2019-02" db="EMBL/GenBank/DDBJ databases">
        <title>Isolation and identification of novel species under the genus Muribaculum.</title>
        <authorList>
            <person name="Miyake S."/>
            <person name="Ding Y."/>
            <person name="Low A."/>
            <person name="Soh M."/>
            <person name="Seedorf H."/>
        </authorList>
    </citation>
    <scope>NUCLEOTIDE SEQUENCE [LARGE SCALE GENOMIC DNA]</scope>
    <source>
        <strain evidence="8 9">TLL-A4</strain>
    </source>
</reference>
<dbReference type="InterPro" id="IPR011990">
    <property type="entry name" value="TPR-like_helical_dom_sf"/>
</dbReference>
<name>A0A4P7VLG6_9BACT</name>
<keyword evidence="5" id="KW-0998">Cell outer membrane</keyword>
<evidence type="ECO:0000259" key="7">
    <source>
        <dbReference type="Pfam" id="PF14322"/>
    </source>
</evidence>
<keyword evidence="9" id="KW-1185">Reference proteome</keyword>
<evidence type="ECO:0000256" key="4">
    <source>
        <dbReference type="ARBA" id="ARBA00023136"/>
    </source>
</evidence>
<organism evidence="8 9">
    <name type="scientific">Muribaculum gordoncarteri</name>
    <dbReference type="NCBI Taxonomy" id="2530390"/>
    <lineage>
        <taxon>Bacteria</taxon>
        <taxon>Pseudomonadati</taxon>
        <taxon>Bacteroidota</taxon>
        <taxon>Bacteroidia</taxon>
        <taxon>Bacteroidales</taxon>
        <taxon>Muribaculaceae</taxon>
        <taxon>Muribaculum</taxon>
    </lineage>
</organism>
<feature type="domain" description="RagB/SusD" evidence="6">
    <location>
        <begin position="342"/>
        <end position="498"/>
    </location>
</feature>
<dbReference type="GO" id="GO:0009279">
    <property type="term" value="C:cell outer membrane"/>
    <property type="evidence" value="ECO:0007669"/>
    <property type="project" value="UniProtKB-SubCell"/>
</dbReference>
<sequence>MKLLNKIFSIAVAGIAMVGCNDLDTAPMGSTITSDQREEVLGGNPAMAEAGVNTIASNFKQFGKVYADEHTDFGYPSIMLALDVRGADMVSAYTGYNRYYAQVAYSDITAGSSITNIIWYTMYNQIYACNSLISSLDKESTDKTNMFYLGQAYAVRAFDYHVLAQLYQHTYLGNETKPCVPIITEQNEAEAAANGMPRASVEDVYTQILGDIDTAIELLENSGRLGTTSRNDKKFVTASTAHGLRARVYMCMGRWDEAAADAQYAITNSKATPYSFDELSAPAFNSGSEHSWMWSVNIEPSDRCVTTGICNFPSMMGSLCYGYASVGGWRRVNQNLYRTLSKTDVRSGWWIDESGNGSYAGIASLPVSSSLSKQSWYKGQMQCDEYLYYLSGGSSSYLQVKYAPYENLMYQSNNACDVPLMRVEEMYHIIAEAQAMGGNPSLGAQTLTNFVQTYRDPDYVCTEASAEGVQNEVYRQRRIEFWGEGLGWYDMMRLKRGVDRRGAGFAAAQTYNIPAGDPCLIFQIPQGEQNGNPLLGEINPAATRPSAVK</sequence>
<dbReference type="InterPro" id="IPR033985">
    <property type="entry name" value="SusD-like_N"/>
</dbReference>
<dbReference type="KEGG" id="mgod:E7746_11120"/>
<evidence type="ECO:0000313" key="8">
    <source>
        <dbReference type="EMBL" id="QCD36392.1"/>
    </source>
</evidence>
<dbReference type="OrthoDB" id="1100079at2"/>
<dbReference type="Pfam" id="PF07980">
    <property type="entry name" value="SusD_RagB"/>
    <property type="match status" value="1"/>
</dbReference>
<evidence type="ECO:0000256" key="2">
    <source>
        <dbReference type="ARBA" id="ARBA00006275"/>
    </source>
</evidence>
<dbReference type="RefSeq" id="WP_136410834.1">
    <property type="nucleotide sequence ID" value="NZ_CP039393.1"/>
</dbReference>
<keyword evidence="3" id="KW-0732">Signal</keyword>
<evidence type="ECO:0000259" key="6">
    <source>
        <dbReference type="Pfam" id="PF07980"/>
    </source>
</evidence>
<dbReference type="Gene3D" id="1.25.40.390">
    <property type="match status" value="1"/>
</dbReference>
<proteinExistence type="inferred from homology"/>
<dbReference type="AlphaFoldDB" id="A0A4P7VLG6"/>
<accession>A0A4P7VLG6</accession>
<feature type="domain" description="SusD-like N-terminal" evidence="7">
    <location>
        <begin position="97"/>
        <end position="238"/>
    </location>
</feature>
<dbReference type="PROSITE" id="PS51257">
    <property type="entry name" value="PROKAR_LIPOPROTEIN"/>
    <property type="match status" value="1"/>
</dbReference>
<comment type="subcellular location">
    <subcellularLocation>
        <location evidence="1">Cell outer membrane</location>
    </subcellularLocation>
</comment>
<evidence type="ECO:0000256" key="3">
    <source>
        <dbReference type="ARBA" id="ARBA00022729"/>
    </source>
</evidence>
<evidence type="ECO:0000256" key="1">
    <source>
        <dbReference type="ARBA" id="ARBA00004442"/>
    </source>
</evidence>